<dbReference type="PANTHER" id="PTHR30151:SF38">
    <property type="entry name" value="ALIPHATIC SULFONATES TRANSPORT PERMEASE PROTEIN SSUC-RELATED"/>
    <property type="match status" value="1"/>
</dbReference>
<dbReference type="AlphaFoldDB" id="A0AAE7NLY3"/>
<evidence type="ECO:0000256" key="2">
    <source>
        <dbReference type="ARBA" id="ARBA00009306"/>
    </source>
</evidence>
<evidence type="ECO:0000256" key="9">
    <source>
        <dbReference type="RuleBase" id="RU363032"/>
    </source>
</evidence>
<evidence type="ECO:0000313" key="12">
    <source>
        <dbReference type="Proteomes" id="UP000594015"/>
    </source>
</evidence>
<keyword evidence="3 9" id="KW-0813">Transport</keyword>
<keyword evidence="5 9" id="KW-0812">Transmembrane</keyword>
<keyword evidence="4" id="KW-1003">Cell membrane</keyword>
<organism evidence="11 12">
    <name type="scientific">Bradyrhizobium arachidis</name>
    <dbReference type="NCBI Taxonomy" id="858423"/>
    <lineage>
        <taxon>Bacteria</taxon>
        <taxon>Pseudomonadati</taxon>
        <taxon>Pseudomonadota</taxon>
        <taxon>Alphaproteobacteria</taxon>
        <taxon>Hyphomicrobiales</taxon>
        <taxon>Nitrobacteraceae</taxon>
        <taxon>Bradyrhizobium</taxon>
    </lineage>
</organism>
<dbReference type="CDD" id="cd06261">
    <property type="entry name" value="TM_PBP2"/>
    <property type="match status" value="1"/>
</dbReference>
<accession>A0AAE7NLY3</accession>
<feature type="transmembrane region" description="Helical" evidence="9">
    <location>
        <begin position="97"/>
        <end position="116"/>
    </location>
</feature>
<feature type="transmembrane region" description="Helical" evidence="9">
    <location>
        <begin position="156"/>
        <end position="176"/>
    </location>
</feature>
<protein>
    <submittedName>
        <fullName evidence="11">ABC transporter permease</fullName>
    </submittedName>
</protein>
<dbReference type="Proteomes" id="UP000594015">
    <property type="component" value="Chromosome"/>
</dbReference>
<name>A0AAE7NLY3_9BRAD</name>
<comment type="function">
    <text evidence="8">Probably part of an ABC transporter complex. Probably responsible for the translocation of the substrate across the membrane.</text>
</comment>
<feature type="transmembrane region" description="Helical" evidence="9">
    <location>
        <begin position="247"/>
        <end position="266"/>
    </location>
</feature>
<dbReference type="PROSITE" id="PS50928">
    <property type="entry name" value="ABC_TM1"/>
    <property type="match status" value="1"/>
</dbReference>
<dbReference type="EMBL" id="CP030050">
    <property type="protein sequence ID" value="QOZ67367.1"/>
    <property type="molecule type" value="Genomic_DNA"/>
</dbReference>
<dbReference type="PANTHER" id="PTHR30151">
    <property type="entry name" value="ALKANE SULFONATE ABC TRANSPORTER-RELATED, MEMBRANE SUBUNIT"/>
    <property type="match status" value="1"/>
</dbReference>
<feature type="domain" description="ABC transmembrane type-1" evidence="10">
    <location>
        <begin position="86"/>
        <end position="270"/>
    </location>
</feature>
<feature type="transmembrane region" description="Helical" evidence="9">
    <location>
        <begin position="220"/>
        <end position="241"/>
    </location>
</feature>
<keyword evidence="7 9" id="KW-0472">Membrane</keyword>
<evidence type="ECO:0000256" key="4">
    <source>
        <dbReference type="ARBA" id="ARBA00022475"/>
    </source>
</evidence>
<feature type="transmembrane region" description="Helical" evidence="9">
    <location>
        <begin position="196"/>
        <end position="213"/>
    </location>
</feature>
<dbReference type="GO" id="GO:0042918">
    <property type="term" value="P:alkanesulfonate transmembrane transport"/>
    <property type="evidence" value="ECO:0007669"/>
    <property type="project" value="UniProtKB-ARBA"/>
</dbReference>
<dbReference type="FunFam" id="1.10.3720.10:FF:000003">
    <property type="entry name" value="Aliphatic sulfonate ABC transporter permease"/>
    <property type="match status" value="1"/>
</dbReference>
<dbReference type="GO" id="GO:0005886">
    <property type="term" value="C:plasma membrane"/>
    <property type="evidence" value="ECO:0007669"/>
    <property type="project" value="UniProtKB-SubCell"/>
</dbReference>
<feature type="transmembrane region" description="Helical" evidence="9">
    <location>
        <begin position="32"/>
        <end position="55"/>
    </location>
</feature>
<evidence type="ECO:0000256" key="7">
    <source>
        <dbReference type="ARBA" id="ARBA00023136"/>
    </source>
</evidence>
<keyword evidence="6 9" id="KW-1133">Transmembrane helix</keyword>
<evidence type="ECO:0000259" key="10">
    <source>
        <dbReference type="PROSITE" id="PS50928"/>
    </source>
</evidence>
<proteinExistence type="inferred from homology"/>
<evidence type="ECO:0000256" key="5">
    <source>
        <dbReference type="ARBA" id="ARBA00022692"/>
    </source>
</evidence>
<dbReference type="InterPro" id="IPR000515">
    <property type="entry name" value="MetI-like"/>
</dbReference>
<dbReference type="InterPro" id="IPR035906">
    <property type="entry name" value="MetI-like_sf"/>
</dbReference>
<dbReference type="Gene3D" id="1.10.3720.10">
    <property type="entry name" value="MetI-like"/>
    <property type="match status" value="1"/>
</dbReference>
<dbReference type="RefSeq" id="WP_092214528.1">
    <property type="nucleotide sequence ID" value="NZ_CP030050.1"/>
</dbReference>
<evidence type="ECO:0000256" key="6">
    <source>
        <dbReference type="ARBA" id="ARBA00022989"/>
    </source>
</evidence>
<evidence type="ECO:0000256" key="8">
    <source>
        <dbReference type="ARBA" id="ARBA00056719"/>
    </source>
</evidence>
<comment type="subcellular location">
    <subcellularLocation>
        <location evidence="1 9">Cell membrane</location>
        <topology evidence="1 9">Multi-pass membrane protein</topology>
    </subcellularLocation>
</comment>
<evidence type="ECO:0000256" key="1">
    <source>
        <dbReference type="ARBA" id="ARBA00004651"/>
    </source>
</evidence>
<evidence type="ECO:0000256" key="3">
    <source>
        <dbReference type="ARBA" id="ARBA00022448"/>
    </source>
</evidence>
<dbReference type="Pfam" id="PF00528">
    <property type="entry name" value="BPD_transp_1"/>
    <property type="match status" value="1"/>
</dbReference>
<reference evidence="11 12" key="1">
    <citation type="submission" date="2018-06" db="EMBL/GenBank/DDBJ databases">
        <title>Comparative genomics of Bradyrhizobium nodulating Arachidis hypogaea.</title>
        <authorList>
            <person name="Li Y."/>
        </authorList>
    </citation>
    <scope>NUCLEOTIDE SEQUENCE [LARGE SCALE GENOMIC DNA]</scope>
    <source>
        <strain evidence="11 12">CCBAU 051107</strain>
    </source>
</reference>
<dbReference type="SUPFAM" id="SSF161098">
    <property type="entry name" value="MetI-like"/>
    <property type="match status" value="1"/>
</dbReference>
<evidence type="ECO:0000313" key="11">
    <source>
        <dbReference type="EMBL" id="QOZ67367.1"/>
    </source>
</evidence>
<comment type="similarity">
    <text evidence="2 9">Belongs to the binding-protein-dependent transport system permease family.</text>
</comment>
<sequence>MTDAAIRTSAGPRASWHLALRRIVSGSAGQAVLWRLAAFGWLLVLPAVALPIWIIGTDRGWLAEQILPRPGDVLHTLRDMVVSGELAQHAGYSLRRVAYGFVVGAGAGLVVGSAMGLSRRVDEYVRPLFTAIAQVPALAWIPLAMLLLGIGEGLKIVVIAKAAFVPVVMNTSAGIANVPKAFVEVGETFRFTPLQMLRHIVLPGAVPPIFTGLRYGLTHAWIALVSVELLASSEGLGYLLVWGRQMFWLDTVLVAMIVIGVIGFVSDKALAIVEARLQRWRIDRVR</sequence>
<feature type="transmembrane region" description="Helical" evidence="9">
    <location>
        <begin position="128"/>
        <end position="149"/>
    </location>
</feature>
<dbReference type="KEGG" id="barh:WN72_14400"/>
<gene>
    <name evidence="11" type="ORF">WN72_14400</name>
</gene>